<evidence type="ECO:0000256" key="5">
    <source>
        <dbReference type="ARBA" id="ARBA00022679"/>
    </source>
</evidence>
<dbReference type="GO" id="GO:0032259">
    <property type="term" value="P:methylation"/>
    <property type="evidence" value="ECO:0007669"/>
    <property type="project" value="UniProtKB-KW"/>
</dbReference>
<dbReference type="Gene3D" id="1.10.10.10">
    <property type="entry name" value="Winged helix-like DNA-binding domain superfamily/Winged helix DNA-binding domain"/>
    <property type="match status" value="1"/>
</dbReference>
<evidence type="ECO:0000256" key="7">
    <source>
        <dbReference type="ARBA" id="ARBA00023204"/>
    </source>
</evidence>
<dbReference type="RefSeq" id="WP_228440913.1">
    <property type="nucleotide sequence ID" value="NZ_CP019699.1"/>
</dbReference>
<dbReference type="FunFam" id="1.10.10.10:FF:000214">
    <property type="entry name" value="Methylated-DNA--protein-cysteine methyltransferase"/>
    <property type="match status" value="1"/>
</dbReference>
<keyword evidence="12" id="KW-1185">Reference proteome</keyword>
<dbReference type="AlphaFoldDB" id="A0A1U9KBS1"/>
<name>A0A1U9KBS1_9BACL</name>
<dbReference type="InterPro" id="IPR036217">
    <property type="entry name" value="MethylDNA_cys_MeTrfase_DNAb"/>
</dbReference>
<dbReference type="STRING" id="1471761.B0W44_09415"/>
<dbReference type="Pfam" id="PF01035">
    <property type="entry name" value="DNA_binding_1"/>
    <property type="match status" value="1"/>
</dbReference>
<dbReference type="InterPro" id="IPR023546">
    <property type="entry name" value="MGMT"/>
</dbReference>
<keyword evidence="7 9" id="KW-0234">DNA repair</keyword>
<dbReference type="SUPFAM" id="SSF53155">
    <property type="entry name" value="Methylated DNA-protein cysteine methyltransferase domain"/>
    <property type="match status" value="1"/>
</dbReference>
<dbReference type="EMBL" id="CP019699">
    <property type="protein sequence ID" value="AQS57480.1"/>
    <property type="molecule type" value="Genomic_DNA"/>
</dbReference>
<dbReference type="HAMAP" id="MF_00772">
    <property type="entry name" value="OGT"/>
    <property type="match status" value="1"/>
</dbReference>
<comment type="similarity">
    <text evidence="2 9">Belongs to the MGMT family.</text>
</comment>
<dbReference type="KEGG" id="ntr:B0W44_09415"/>
<evidence type="ECO:0000256" key="3">
    <source>
        <dbReference type="ARBA" id="ARBA00022490"/>
    </source>
</evidence>
<evidence type="ECO:0000256" key="1">
    <source>
        <dbReference type="ARBA" id="ARBA00001286"/>
    </source>
</evidence>
<dbReference type="InterPro" id="IPR036388">
    <property type="entry name" value="WH-like_DNA-bd_sf"/>
</dbReference>
<dbReference type="EC" id="2.1.1.63" evidence="9"/>
<dbReference type="GO" id="GO:0006307">
    <property type="term" value="P:DNA alkylation repair"/>
    <property type="evidence" value="ECO:0007669"/>
    <property type="project" value="UniProtKB-UniRule"/>
</dbReference>
<evidence type="ECO:0000259" key="10">
    <source>
        <dbReference type="Pfam" id="PF01035"/>
    </source>
</evidence>
<comment type="function">
    <text evidence="9">Involved in the cellular defense against the biological effects of O6-methylguanine (O6-MeG) and O4-methylthymine (O4-MeT) in DNA. Repairs the methylated nucleobase in DNA by stoichiometrically transferring the methyl group to a cysteine residue in the enzyme. This is a suicide reaction: the enzyme is irreversibly inactivated.</text>
</comment>
<dbReference type="InterPro" id="IPR036631">
    <property type="entry name" value="MGMT_N_sf"/>
</dbReference>
<dbReference type="SUPFAM" id="SSF46767">
    <property type="entry name" value="Methylated DNA-protein cysteine methyltransferase, C-terminal domain"/>
    <property type="match status" value="1"/>
</dbReference>
<dbReference type="Gene3D" id="3.30.160.70">
    <property type="entry name" value="Methylated DNA-protein cysteine methyltransferase domain"/>
    <property type="match status" value="1"/>
</dbReference>
<dbReference type="Proteomes" id="UP000188603">
    <property type="component" value="Chromosome"/>
</dbReference>
<keyword evidence="4 9" id="KW-0489">Methyltransferase</keyword>
<dbReference type="InterPro" id="IPR014048">
    <property type="entry name" value="MethylDNA_cys_MeTrfase_DNA-bd"/>
</dbReference>
<evidence type="ECO:0000256" key="6">
    <source>
        <dbReference type="ARBA" id="ARBA00022763"/>
    </source>
</evidence>
<dbReference type="PROSITE" id="PS00374">
    <property type="entry name" value="MGMT"/>
    <property type="match status" value="1"/>
</dbReference>
<accession>A0A1U9KBS1</accession>
<keyword evidence="6 9" id="KW-0227">DNA damage</keyword>
<organism evidence="11 12">
    <name type="scientific">Novibacillus thermophilus</name>
    <dbReference type="NCBI Taxonomy" id="1471761"/>
    <lineage>
        <taxon>Bacteria</taxon>
        <taxon>Bacillati</taxon>
        <taxon>Bacillota</taxon>
        <taxon>Bacilli</taxon>
        <taxon>Bacillales</taxon>
        <taxon>Thermoactinomycetaceae</taxon>
        <taxon>Novibacillus</taxon>
    </lineage>
</organism>
<dbReference type="GO" id="GO:0003908">
    <property type="term" value="F:methylated-DNA-[protein]-cysteine S-methyltransferase activity"/>
    <property type="evidence" value="ECO:0007669"/>
    <property type="project" value="UniProtKB-UniRule"/>
</dbReference>
<proteinExistence type="inferred from homology"/>
<dbReference type="PANTHER" id="PTHR10815:SF13">
    <property type="entry name" value="METHYLATED-DNA--PROTEIN-CYSTEINE METHYLTRANSFERASE"/>
    <property type="match status" value="1"/>
</dbReference>
<evidence type="ECO:0000256" key="4">
    <source>
        <dbReference type="ARBA" id="ARBA00022603"/>
    </source>
</evidence>
<dbReference type="InterPro" id="IPR001497">
    <property type="entry name" value="MethylDNA_cys_MeTrfase_AS"/>
</dbReference>
<dbReference type="GO" id="GO:0005737">
    <property type="term" value="C:cytoplasm"/>
    <property type="evidence" value="ECO:0007669"/>
    <property type="project" value="UniProtKB-SubCell"/>
</dbReference>
<reference evidence="11 12" key="1">
    <citation type="journal article" date="2015" name="Int. J. Syst. Evol. Microbiol.">
        <title>Novibacillus thermophilus gen. nov., sp. nov., a Gram-staining-negative and moderately thermophilic member of the family Thermoactinomycetaceae.</title>
        <authorList>
            <person name="Yang G."/>
            <person name="Chen J."/>
            <person name="Zhou S."/>
        </authorList>
    </citation>
    <scope>NUCLEOTIDE SEQUENCE [LARGE SCALE GENOMIC DNA]</scope>
    <source>
        <strain evidence="11 12">SG-1</strain>
    </source>
</reference>
<comment type="catalytic activity">
    <reaction evidence="8 9">
        <text>a 6-O-methyl-2'-deoxyguanosine in DNA + L-cysteinyl-[protein] = S-methyl-L-cysteinyl-[protein] + a 2'-deoxyguanosine in DNA</text>
        <dbReference type="Rhea" id="RHEA:24000"/>
        <dbReference type="Rhea" id="RHEA-COMP:10131"/>
        <dbReference type="Rhea" id="RHEA-COMP:10132"/>
        <dbReference type="Rhea" id="RHEA-COMP:11367"/>
        <dbReference type="Rhea" id="RHEA-COMP:11368"/>
        <dbReference type="ChEBI" id="CHEBI:29950"/>
        <dbReference type="ChEBI" id="CHEBI:82612"/>
        <dbReference type="ChEBI" id="CHEBI:85445"/>
        <dbReference type="ChEBI" id="CHEBI:85448"/>
        <dbReference type="EC" id="2.1.1.63"/>
    </reaction>
</comment>
<sequence>MDAQPDKGTHLRYGSTETPLGQVTVAVLDGEVCWLSYAGCKPAEWELELWSKSCLGASVRLTEGGEDVQSVIDELHEYFSGERRQFDTSVTFLGGTPFQRKVWQELLNIPYGEVRTYKDIAKAIGMPKAVRAVGRANNKNPISIIVPCHRVIGSNGALVGYGGGLDKKEYLLRLEGYLK</sequence>
<dbReference type="CDD" id="cd06445">
    <property type="entry name" value="ATase"/>
    <property type="match status" value="1"/>
</dbReference>
<feature type="domain" description="Methylated-DNA-[protein]-cysteine S-methyltransferase DNA binding" evidence="10">
    <location>
        <begin position="97"/>
        <end position="176"/>
    </location>
</feature>
<dbReference type="NCBIfam" id="TIGR00589">
    <property type="entry name" value="ogt"/>
    <property type="match status" value="1"/>
</dbReference>
<feature type="active site" description="Nucleophile; methyl group acceptor" evidence="9">
    <location>
        <position position="148"/>
    </location>
</feature>
<comment type="miscellaneous">
    <text evidence="9">This enzyme catalyzes only one turnover and therefore is not strictly catalytic. According to one definition, an enzyme is a biocatalyst that acts repeatedly and over many reaction cycles.</text>
</comment>
<keyword evidence="5 9" id="KW-0808">Transferase</keyword>
<dbReference type="PANTHER" id="PTHR10815">
    <property type="entry name" value="METHYLATED-DNA--PROTEIN-CYSTEINE METHYLTRANSFERASE"/>
    <property type="match status" value="1"/>
</dbReference>
<comment type="subcellular location">
    <subcellularLocation>
        <location evidence="9">Cytoplasm</location>
    </subcellularLocation>
</comment>
<evidence type="ECO:0000256" key="8">
    <source>
        <dbReference type="ARBA" id="ARBA00049348"/>
    </source>
</evidence>
<evidence type="ECO:0000313" key="11">
    <source>
        <dbReference type="EMBL" id="AQS57480.1"/>
    </source>
</evidence>
<keyword evidence="3 9" id="KW-0963">Cytoplasm</keyword>
<evidence type="ECO:0000256" key="9">
    <source>
        <dbReference type="HAMAP-Rule" id="MF_00772"/>
    </source>
</evidence>
<evidence type="ECO:0000313" key="12">
    <source>
        <dbReference type="Proteomes" id="UP000188603"/>
    </source>
</evidence>
<evidence type="ECO:0000256" key="2">
    <source>
        <dbReference type="ARBA" id="ARBA00008711"/>
    </source>
</evidence>
<gene>
    <name evidence="11" type="ORF">B0W44_09415</name>
</gene>
<comment type="catalytic activity">
    <reaction evidence="1 9">
        <text>a 4-O-methyl-thymidine in DNA + L-cysteinyl-[protein] = a thymidine in DNA + S-methyl-L-cysteinyl-[protein]</text>
        <dbReference type="Rhea" id="RHEA:53428"/>
        <dbReference type="Rhea" id="RHEA-COMP:10131"/>
        <dbReference type="Rhea" id="RHEA-COMP:10132"/>
        <dbReference type="Rhea" id="RHEA-COMP:13555"/>
        <dbReference type="Rhea" id="RHEA-COMP:13556"/>
        <dbReference type="ChEBI" id="CHEBI:29950"/>
        <dbReference type="ChEBI" id="CHEBI:82612"/>
        <dbReference type="ChEBI" id="CHEBI:137386"/>
        <dbReference type="ChEBI" id="CHEBI:137387"/>
        <dbReference type="EC" id="2.1.1.63"/>
    </reaction>
</comment>
<protein>
    <recommendedName>
        <fullName evidence="9">Methylated-DNA--protein-cysteine methyltransferase</fullName>
        <ecNumber evidence="9">2.1.1.63</ecNumber>
    </recommendedName>
    <alternativeName>
        <fullName evidence="9">6-O-methylguanine-DNA methyltransferase</fullName>
        <shortName evidence="9">MGMT</shortName>
    </alternativeName>
    <alternativeName>
        <fullName evidence="9">O-6-methylguanine-DNA-alkyltransferase</fullName>
    </alternativeName>
</protein>